<evidence type="ECO:0000313" key="2">
    <source>
        <dbReference type="Proteomes" id="UP000656042"/>
    </source>
</evidence>
<protein>
    <submittedName>
        <fullName evidence="1">Uncharacterized protein</fullName>
    </submittedName>
</protein>
<dbReference type="AlphaFoldDB" id="A0A8J3FNM4"/>
<organism evidence="1 2">
    <name type="scientific">Mangrovihabitans endophyticus</name>
    <dbReference type="NCBI Taxonomy" id="1751298"/>
    <lineage>
        <taxon>Bacteria</taxon>
        <taxon>Bacillati</taxon>
        <taxon>Actinomycetota</taxon>
        <taxon>Actinomycetes</taxon>
        <taxon>Micromonosporales</taxon>
        <taxon>Micromonosporaceae</taxon>
        <taxon>Mangrovihabitans</taxon>
    </lineage>
</organism>
<proteinExistence type="predicted"/>
<reference evidence="1" key="1">
    <citation type="journal article" date="2014" name="Int. J. Syst. Evol. Microbiol.">
        <title>Complete genome sequence of Corynebacterium casei LMG S-19264T (=DSM 44701T), isolated from a smear-ripened cheese.</title>
        <authorList>
            <consortium name="US DOE Joint Genome Institute (JGI-PGF)"/>
            <person name="Walter F."/>
            <person name="Albersmeier A."/>
            <person name="Kalinowski J."/>
            <person name="Ruckert C."/>
        </authorList>
    </citation>
    <scope>NUCLEOTIDE SEQUENCE</scope>
    <source>
        <strain evidence="1">CGMCC 4.7299</strain>
    </source>
</reference>
<reference evidence="1" key="2">
    <citation type="submission" date="2020-09" db="EMBL/GenBank/DDBJ databases">
        <authorList>
            <person name="Sun Q."/>
            <person name="Zhou Y."/>
        </authorList>
    </citation>
    <scope>NUCLEOTIDE SEQUENCE</scope>
    <source>
        <strain evidence="1">CGMCC 4.7299</strain>
    </source>
</reference>
<accession>A0A8J3FNM4</accession>
<evidence type="ECO:0000313" key="1">
    <source>
        <dbReference type="EMBL" id="GGK88087.1"/>
    </source>
</evidence>
<sequence length="73" mass="7794">MARSMYGLAGRLRRVLPPPDAGATAPWRYADVERAAHELVQHLDEPDGVPGQTAMLMFAPQSSTTTCSPSVGV</sequence>
<keyword evidence="2" id="KW-1185">Reference proteome</keyword>
<gene>
    <name evidence="1" type="ORF">GCM10012284_22700</name>
</gene>
<name>A0A8J3FNM4_9ACTN</name>
<dbReference type="Proteomes" id="UP000656042">
    <property type="component" value="Unassembled WGS sequence"/>
</dbReference>
<dbReference type="EMBL" id="BMMX01000007">
    <property type="protein sequence ID" value="GGK88087.1"/>
    <property type="molecule type" value="Genomic_DNA"/>
</dbReference>
<comment type="caution">
    <text evidence="1">The sequence shown here is derived from an EMBL/GenBank/DDBJ whole genome shotgun (WGS) entry which is preliminary data.</text>
</comment>